<dbReference type="RefSeq" id="WP_139205658.1">
    <property type="nucleotide sequence ID" value="NZ_LHUR01000018.1"/>
</dbReference>
<organism evidence="5 6">
    <name type="scientific">Clostridium homopropionicum DSM 5847</name>
    <dbReference type="NCBI Taxonomy" id="1121318"/>
    <lineage>
        <taxon>Bacteria</taxon>
        <taxon>Bacillati</taxon>
        <taxon>Bacillota</taxon>
        <taxon>Clostridia</taxon>
        <taxon>Eubacteriales</taxon>
        <taxon>Clostridiaceae</taxon>
        <taxon>Clostridium</taxon>
    </lineage>
</organism>
<dbReference type="InterPro" id="IPR003439">
    <property type="entry name" value="ABC_transporter-like_ATP-bd"/>
</dbReference>
<dbReference type="InterPro" id="IPR017871">
    <property type="entry name" value="ABC_transporter-like_CS"/>
</dbReference>
<dbReference type="SMART" id="SM00382">
    <property type="entry name" value="AAA"/>
    <property type="match status" value="1"/>
</dbReference>
<accession>A0A0L6ZB62</accession>
<dbReference type="PANTHER" id="PTHR42788:SF21">
    <property type="entry name" value="ABC TRANSPORTER ATP-BINDING PROTEIN"/>
    <property type="match status" value="1"/>
</dbReference>
<evidence type="ECO:0000256" key="1">
    <source>
        <dbReference type="ARBA" id="ARBA00022448"/>
    </source>
</evidence>
<dbReference type="InterPro" id="IPR027417">
    <property type="entry name" value="P-loop_NTPase"/>
</dbReference>
<keyword evidence="1" id="KW-0813">Transport</keyword>
<dbReference type="PATRIC" id="fig|1121318.3.peg.1401"/>
<proteinExistence type="predicted"/>
<dbReference type="InterPro" id="IPR050166">
    <property type="entry name" value="ABC_transporter_ATP-bind"/>
</dbReference>
<evidence type="ECO:0000256" key="3">
    <source>
        <dbReference type="ARBA" id="ARBA00022840"/>
    </source>
</evidence>
<dbReference type="AlphaFoldDB" id="A0A0L6ZB62"/>
<feature type="domain" description="ABC transporter" evidence="4">
    <location>
        <begin position="4"/>
        <end position="235"/>
    </location>
</feature>
<evidence type="ECO:0000313" key="6">
    <source>
        <dbReference type="Proteomes" id="UP000037043"/>
    </source>
</evidence>
<dbReference type="Pfam" id="PF00005">
    <property type="entry name" value="ABC_tran"/>
    <property type="match status" value="1"/>
</dbReference>
<dbReference type="SUPFAM" id="SSF52540">
    <property type="entry name" value="P-loop containing nucleoside triphosphate hydrolases"/>
    <property type="match status" value="1"/>
</dbReference>
<keyword evidence="6" id="KW-1185">Reference proteome</keyword>
<dbReference type="Gene3D" id="3.40.50.300">
    <property type="entry name" value="P-loop containing nucleotide triphosphate hydrolases"/>
    <property type="match status" value="1"/>
</dbReference>
<dbReference type="PROSITE" id="PS00211">
    <property type="entry name" value="ABC_TRANSPORTER_1"/>
    <property type="match status" value="1"/>
</dbReference>
<dbReference type="CDD" id="cd03293">
    <property type="entry name" value="ABC_NrtD_SsuB_transporters"/>
    <property type="match status" value="1"/>
</dbReference>
<dbReference type="STRING" id="36844.SAMN04488501_11184"/>
<dbReference type="PROSITE" id="PS50893">
    <property type="entry name" value="ABC_TRANSPORTER_2"/>
    <property type="match status" value="1"/>
</dbReference>
<evidence type="ECO:0000256" key="2">
    <source>
        <dbReference type="ARBA" id="ARBA00022741"/>
    </source>
</evidence>
<dbReference type="PANTHER" id="PTHR42788">
    <property type="entry name" value="TAURINE IMPORT ATP-BINDING PROTEIN-RELATED"/>
    <property type="match status" value="1"/>
</dbReference>
<dbReference type="GO" id="GO:0016887">
    <property type="term" value="F:ATP hydrolysis activity"/>
    <property type="evidence" value="ECO:0007669"/>
    <property type="project" value="InterPro"/>
</dbReference>
<dbReference type="EC" id="3.6.3.-" evidence="5"/>
<reference evidence="6" key="1">
    <citation type="submission" date="2015-08" db="EMBL/GenBank/DDBJ databases">
        <title>Genome sequence of the strict anaerobe Clostridium homopropionicum LuHBu1 (DSM 5847T).</title>
        <authorList>
            <person name="Poehlein A."/>
            <person name="Beck M."/>
            <person name="Schiel-Bengelsdorf B."/>
            <person name="Bengelsdorf F.R."/>
            <person name="Daniel R."/>
            <person name="Duerre P."/>
        </authorList>
    </citation>
    <scope>NUCLEOTIDE SEQUENCE [LARGE SCALE GENOMIC DNA]</scope>
    <source>
        <strain evidence="6">DSM 5847</strain>
    </source>
</reference>
<keyword evidence="3 5" id="KW-0067">ATP-binding</keyword>
<sequence>MKNLRLSHIYMNYHTIKGETETLKDISFNVEHGEFISIVGPSGCGKSTILNIIAGLLTPSKGEVLVDNEPINKSLLKIGYMFQKDQLFQWLSVLDNVLLGLKVQNKITNDAKDKVKELLLTYGLWDFRDYYPNQLSGGMRQRVALIRTLAIDPTILLLDEPFSALDYQSRLNASDEIYKIIKNENKTAIMVTHDIAEAISMSNRVLILSMRPAFIKKEIKIDLCEKCESPLKSRENPNFSFFFNTIWKEMDLSE</sequence>
<keyword evidence="2" id="KW-0547">Nucleotide-binding</keyword>
<evidence type="ECO:0000259" key="4">
    <source>
        <dbReference type="PROSITE" id="PS50893"/>
    </source>
</evidence>
<dbReference type="EMBL" id="LHUR01000018">
    <property type="protein sequence ID" value="KOA20192.1"/>
    <property type="molecule type" value="Genomic_DNA"/>
</dbReference>
<dbReference type="GO" id="GO:0005524">
    <property type="term" value="F:ATP binding"/>
    <property type="evidence" value="ECO:0007669"/>
    <property type="project" value="UniProtKB-KW"/>
</dbReference>
<evidence type="ECO:0000313" key="5">
    <source>
        <dbReference type="EMBL" id="KOA20192.1"/>
    </source>
</evidence>
<dbReference type="InterPro" id="IPR003593">
    <property type="entry name" value="AAA+_ATPase"/>
</dbReference>
<protein>
    <submittedName>
        <fullName evidence="5">Aliphatic sulfonates import ATP-binding protein SsuB</fullName>
        <ecNumber evidence="5">3.6.3.-</ecNumber>
    </submittedName>
</protein>
<name>A0A0L6ZB62_9CLOT</name>
<comment type="caution">
    <text evidence="5">The sequence shown here is derived from an EMBL/GenBank/DDBJ whole genome shotgun (WGS) entry which is preliminary data.</text>
</comment>
<gene>
    <name evidence="5" type="primary">ssuB_1</name>
    <name evidence="5" type="ORF">CLHOM_13910</name>
</gene>
<keyword evidence="5" id="KW-0378">Hydrolase</keyword>
<dbReference type="Proteomes" id="UP000037043">
    <property type="component" value="Unassembled WGS sequence"/>
</dbReference>